<proteinExistence type="inferred from homology"/>
<evidence type="ECO:0000256" key="10">
    <source>
        <dbReference type="ARBA" id="ARBA00032441"/>
    </source>
</evidence>
<comment type="caution">
    <text evidence="11">The sequence shown here is derived from an EMBL/GenBank/DDBJ whole genome shotgun (WGS) entry which is preliminary data.</text>
</comment>
<organism evidence="11 12">
    <name type="scientific">Sutterella seckii</name>
    <dbReference type="NCBI Taxonomy" id="1944635"/>
    <lineage>
        <taxon>Bacteria</taxon>
        <taxon>Pseudomonadati</taxon>
        <taxon>Pseudomonadota</taxon>
        <taxon>Betaproteobacteria</taxon>
        <taxon>Burkholderiales</taxon>
        <taxon>Sutterellaceae</taxon>
        <taxon>Sutterella</taxon>
    </lineage>
</organism>
<evidence type="ECO:0000256" key="7">
    <source>
        <dbReference type="ARBA" id="ARBA00022741"/>
    </source>
</evidence>
<evidence type="ECO:0000256" key="3">
    <source>
        <dbReference type="ARBA" id="ARBA00019010"/>
    </source>
</evidence>
<evidence type="ECO:0000256" key="5">
    <source>
        <dbReference type="ARBA" id="ARBA00022694"/>
    </source>
</evidence>
<dbReference type="PANTHER" id="PTHR33540:SF2">
    <property type="entry name" value="TRNA THREONYLCARBAMOYLADENOSINE BIOSYNTHESIS PROTEIN TSAE"/>
    <property type="match status" value="1"/>
</dbReference>
<dbReference type="GO" id="GO:0005524">
    <property type="term" value="F:ATP binding"/>
    <property type="evidence" value="ECO:0007669"/>
    <property type="project" value="UniProtKB-KW"/>
</dbReference>
<keyword evidence="7" id="KW-0547">Nucleotide-binding</keyword>
<gene>
    <name evidence="11" type="primary">tsaE</name>
    <name evidence="11" type="ORF">GBM95_00820</name>
</gene>
<evidence type="ECO:0000256" key="1">
    <source>
        <dbReference type="ARBA" id="ARBA00004496"/>
    </source>
</evidence>
<name>A0A6I1ER76_9BURK</name>
<evidence type="ECO:0000256" key="2">
    <source>
        <dbReference type="ARBA" id="ARBA00007599"/>
    </source>
</evidence>
<dbReference type="OrthoDB" id="9800307at2"/>
<dbReference type="AlphaFoldDB" id="A0A6I1ER76"/>
<evidence type="ECO:0000313" key="12">
    <source>
        <dbReference type="Proteomes" id="UP000430564"/>
    </source>
</evidence>
<dbReference type="Gene3D" id="3.40.50.300">
    <property type="entry name" value="P-loop containing nucleotide triphosphate hydrolases"/>
    <property type="match status" value="1"/>
</dbReference>
<dbReference type="PANTHER" id="PTHR33540">
    <property type="entry name" value="TRNA THREONYLCARBAMOYLADENOSINE BIOSYNTHESIS PROTEIN TSAE"/>
    <property type="match status" value="1"/>
</dbReference>
<keyword evidence="8" id="KW-0067">ATP-binding</keyword>
<keyword evidence="5" id="KW-0819">tRNA processing</keyword>
<comment type="similarity">
    <text evidence="2">Belongs to the TsaE family.</text>
</comment>
<dbReference type="Proteomes" id="UP000430564">
    <property type="component" value="Unassembled WGS sequence"/>
</dbReference>
<keyword evidence="11" id="KW-0808">Transferase</keyword>
<evidence type="ECO:0000313" key="11">
    <source>
        <dbReference type="EMBL" id="KAB7663077.1"/>
    </source>
</evidence>
<dbReference type="NCBIfam" id="TIGR00150">
    <property type="entry name" value="T6A_YjeE"/>
    <property type="match status" value="1"/>
</dbReference>
<sequence length="192" mass="20610">MAPTKISELSPSLITFLSSETPLTDRFSASLPAPADTDHLGALLADALRCASAGILASGLALRLEGNLGAGKTSLIRAALRRLGWEGAVKSPTFTLLETYPCGEFTINHFDFYRFEEPEEFEDAGFQDEFRPGAVCATEWSEKAFPYLPPADITVALSIEGLGRRVEITAQSPLGREILASISESWNSTAAA</sequence>
<dbReference type="InterPro" id="IPR003442">
    <property type="entry name" value="T6A_TsaE"/>
</dbReference>
<protein>
    <recommendedName>
        <fullName evidence="3">tRNA threonylcarbamoyladenosine biosynthesis protein TsaE</fullName>
    </recommendedName>
    <alternativeName>
        <fullName evidence="10">t(6)A37 threonylcarbamoyladenosine biosynthesis protein TsaE</fullName>
    </alternativeName>
</protein>
<accession>A0A6I1ER76</accession>
<dbReference type="Pfam" id="PF02367">
    <property type="entry name" value="TsaE"/>
    <property type="match status" value="1"/>
</dbReference>
<dbReference type="SUPFAM" id="SSF52540">
    <property type="entry name" value="P-loop containing nucleoside triphosphate hydrolases"/>
    <property type="match status" value="1"/>
</dbReference>
<dbReference type="EMBL" id="WEHX01000002">
    <property type="protein sequence ID" value="KAB7663077.1"/>
    <property type="molecule type" value="Genomic_DNA"/>
</dbReference>
<keyword evidence="9" id="KW-0460">Magnesium</keyword>
<comment type="subcellular location">
    <subcellularLocation>
        <location evidence="1">Cytoplasm</location>
    </subcellularLocation>
</comment>
<dbReference type="GO" id="GO:0046872">
    <property type="term" value="F:metal ion binding"/>
    <property type="evidence" value="ECO:0007669"/>
    <property type="project" value="UniProtKB-KW"/>
</dbReference>
<dbReference type="InterPro" id="IPR027417">
    <property type="entry name" value="P-loop_NTPase"/>
</dbReference>
<keyword evidence="4" id="KW-0963">Cytoplasm</keyword>
<dbReference type="GO" id="GO:0005737">
    <property type="term" value="C:cytoplasm"/>
    <property type="evidence" value="ECO:0007669"/>
    <property type="project" value="UniProtKB-SubCell"/>
</dbReference>
<dbReference type="GO" id="GO:0002949">
    <property type="term" value="P:tRNA threonylcarbamoyladenosine modification"/>
    <property type="evidence" value="ECO:0007669"/>
    <property type="project" value="InterPro"/>
</dbReference>
<evidence type="ECO:0000256" key="9">
    <source>
        <dbReference type="ARBA" id="ARBA00022842"/>
    </source>
</evidence>
<evidence type="ECO:0000256" key="4">
    <source>
        <dbReference type="ARBA" id="ARBA00022490"/>
    </source>
</evidence>
<dbReference type="GO" id="GO:0016740">
    <property type="term" value="F:transferase activity"/>
    <property type="evidence" value="ECO:0007669"/>
    <property type="project" value="UniProtKB-KW"/>
</dbReference>
<reference evidence="11 12" key="1">
    <citation type="submission" date="2019-10" db="EMBL/GenBank/DDBJ databases">
        <title>Genome diversity of Sutterella seckii.</title>
        <authorList>
            <person name="Chaplin A.V."/>
            <person name="Sokolova S.R."/>
            <person name="Mosin K.A."/>
            <person name="Ivanova E.L."/>
            <person name="Kochetkova T.O."/>
            <person name="Goltsov A.Y."/>
            <person name="Trofimov D.Y."/>
            <person name="Efimov B.A."/>
        </authorList>
    </citation>
    <scope>NUCLEOTIDE SEQUENCE [LARGE SCALE GENOMIC DNA]</scope>
    <source>
        <strain evidence="11 12">ASD393</strain>
    </source>
</reference>
<evidence type="ECO:0000256" key="8">
    <source>
        <dbReference type="ARBA" id="ARBA00022840"/>
    </source>
</evidence>
<keyword evidence="6" id="KW-0479">Metal-binding</keyword>
<evidence type="ECO:0000256" key="6">
    <source>
        <dbReference type="ARBA" id="ARBA00022723"/>
    </source>
</evidence>